<reference evidence="6 7" key="1">
    <citation type="submission" date="2015-02" db="EMBL/GenBank/DDBJ databases">
        <title>Complete Genome Sequencing of Pseudomonas putida S13.1.2.</title>
        <authorList>
            <person name="Chong T.M."/>
            <person name="Chan K.G."/>
            <person name="Dessaux Y."/>
        </authorList>
    </citation>
    <scope>NUCLEOTIDE SEQUENCE [LARGE SCALE GENOMIC DNA]</scope>
    <source>
        <strain evidence="6 7">S13.1.2</strain>
    </source>
</reference>
<dbReference type="EMBL" id="CP010979">
    <property type="protein sequence ID" value="AJQ47108.1"/>
    <property type="molecule type" value="Genomic_DNA"/>
</dbReference>
<dbReference type="SUPFAM" id="SSF46785">
    <property type="entry name" value="Winged helix' DNA-binding domain"/>
    <property type="match status" value="1"/>
</dbReference>
<evidence type="ECO:0000313" key="7">
    <source>
        <dbReference type="Proteomes" id="UP000033260"/>
    </source>
</evidence>
<keyword evidence="4" id="KW-0804">Transcription</keyword>
<keyword evidence="3" id="KW-0238">DNA-binding</keyword>
<dbReference type="GO" id="GO:0003700">
    <property type="term" value="F:DNA-binding transcription factor activity"/>
    <property type="evidence" value="ECO:0007669"/>
    <property type="project" value="InterPro"/>
</dbReference>
<protein>
    <submittedName>
        <fullName evidence="6">LysR family transcriptional regulator</fullName>
    </submittedName>
</protein>
<gene>
    <name evidence="6" type="ORF">N805_07685</name>
</gene>
<evidence type="ECO:0000256" key="3">
    <source>
        <dbReference type="ARBA" id="ARBA00023125"/>
    </source>
</evidence>
<dbReference type="PRINTS" id="PR00039">
    <property type="entry name" value="HTHLYSR"/>
</dbReference>
<keyword evidence="2" id="KW-0805">Transcription regulation</keyword>
<organism evidence="6 7">
    <name type="scientific">Pseudomonas putida S13.1.2</name>
    <dbReference type="NCBI Taxonomy" id="1384061"/>
    <lineage>
        <taxon>Bacteria</taxon>
        <taxon>Pseudomonadati</taxon>
        <taxon>Pseudomonadota</taxon>
        <taxon>Gammaproteobacteria</taxon>
        <taxon>Pseudomonadales</taxon>
        <taxon>Pseudomonadaceae</taxon>
        <taxon>Pseudomonas</taxon>
    </lineage>
</organism>
<dbReference type="FunFam" id="1.10.10.10:FF:000001">
    <property type="entry name" value="LysR family transcriptional regulator"/>
    <property type="match status" value="1"/>
</dbReference>
<dbReference type="Gene3D" id="1.10.10.10">
    <property type="entry name" value="Winged helix-like DNA-binding domain superfamily/Winged helix DNA-binding domain"/>
    <property type="match status" value="1"/>
</dbReference>
<dbReference type="PANTHER" id="PTHR30346">
    <property type="entry name" value="TRANSCRIPTIONAL DUAL REGULATOR HCAR-RELATED"/>
    <property type="match status" value="1"/>
</dbReference>
<dbReference type="Pfam" id="PF03466">
    <property type="entry name" value="LysR_substrate"/>
    <property type="match status" value="1"/>
</dbReference>
<dbReference type="InterPro" id="IPR036388">
    <property type="entry name" value="WH-like_DNA-bd_sf"/>
</dbReference>
<accession>A0AAU8RU10</accession>
<dbReference type="Proteomes" id="UP000033260">
    <property type="component" value="Chromosome"/>
</dbReference>
<dbReference type="PANTHER" id="PTHR30346:SF30">
    <property type="entry name" value="SMALL NEUTRAL PROTEASE REGULATORY PROTEIN"/>
    <property type="match status" value="1"/>
</dbReference>
<dbReference type="SUPFAM" id="SSF53850">
    <property type="entry name" value="Periplasmic binding protein-like II"/>
    <property type="match status" value="1"/>
</dbReference>
<name>A0AAU8RU10_PSEPU</name>
<evidence type="ECO:0000256" key="4">
    <source>
        <dbReference type="ARBA" id="ARBA00023163"/>
    </source>
</evidence>
<dbReference type="GO" id="GO:0032993">
    <property type="term" value="C:protein-DNA complex"/>
    <property type="evidence" value="ECO:0007669"/>
    <property type="project" value="TreeGrafter"/>
</dbReference>
<dbReference type="InterPro" id="IPR036390">
    <property type="entry name" value="WH_DNA-bd_sf"/>
</dbReference>
<dbReference type="Gene3D" id="3.40.190.10">
    <property type="entry name" value="Periplasmic binding protein-like II"/>
    <property type="match status" value="2"/>
</dbReference>
<evidence type="ECO:0000256" key="2">
    <source>
        <dbReference type="ARBA" id="ARBA00023015"/>
    </source>
</evidence>
<feature type="domain" description="HTH lysR-type" evidence="5">
    <location>
        <begin position="1"/>
        <end position="58"/>
    </location>
</feature>
<sequence length="295" mass="32888">MELRHLRAFVCAATFQHFSKAAEQLEIAQPALSQLIKTLESELGVALFRRANRGVELTAAGAAFLPHAKDALYSSDLAVAAARRARRGEIGEITIGYHSALLEANLPQLMRHYFSAYPEVKVTLLDARIQAQFDLLLEGKIDIGFARIFKDHLPDRLRTHCFSLSRLVLLTPDNHALARDFNGDLASLRQEKFIFLEDPAGIGLTSHTLQLCRQYQLHPANIMYVPSLMSIPGLIAAGIGISILPETLTQLSMPGIRTLQLKQPDMQSELSLITRVDERSRAVMHFLEEAGNWLK</sequence>
<dbReference type="AlphaFoldDB" id="A0AAU8RU10"/>
<comment type="similarity">
    <text evidence="1">Belongs to the LysR transcriptional regulatory family.</text>
</comment>
<evidence type="ECO:0000313" key="6">
    <source>
        <dbReference type="EMBL" id="AJQ47108.1"/>
    </source>
</evidence>
<dbReference type="PROSITE" id="PS50931">
    <property type="entry name" value="HTH_LYSR"/>
    <property type="match status" value="1"/>
</dbReference>
<evidence type="ECO:0000256" key="1">
    <source>
        <dbReference type="ARBA" id="ARBA00009437"/>
    </source>
</evidence>
<evidence type="ECO:0000259" key="5">
    <source>
        <dbReference type="PROSITE" id="PS50931"/>
    </source>
</evidence>
<proteinExistence type="inferred from homology"/>
<dbReference type="InterPro" id="IPR005119">
    <property type="entry name" value="LysR_subst-bd"/>
</dbReference>
<dbReference type="GO" id="GO:0003677">
    <property type="term" value="F:DNA binding"/>
    <property type="evidence" value="ECO:0007669"/>
    <property type="project" value="UniProtKB-KW"/>
</dbReference>
<dbReference type="CDD" id="cd08414">
    <property type="entry name" value="PBP2_LTTR_aromatics_like"/>
    <property type="match status" value="1"/>
</dbReference>
<dbReference type="Pfam" id="PF00126">
    <property type="entry name" value="HTH_1"/>
    <property type="match status" value="1"/>
</dbReference>
<dbReference type="RefSeq" id="WP_019470838.1">
    <property type="nucleotide sequence ID" value="NZ_CP010979.1"/>
</dbReference>
<dbReference type="InterPro" id="IPR000847">
    <property type="entry name" value="LysR_HTH_N"/>
</dbReference>